<dbReference type="PANTHER" id="PTHR31374">
    <property type="entry name" value="AUXIN-INDUCED PROTEIN-LIKE-RELATED"/>
    <property type="match status" value="1"/>
</dbReference>
<comment type="similarity">
    <text evidence="1">Belongs to the ARG7 family.</text>
</comment>
<dbReference type="Pfam" id="PF02519">
    <property type="entry name" value="Auxin_inducible"/>
    <property type="match status" value="1"/>
</dbReference>
<reference evidence="2" key="1">
    <citation type="submission" date="2015-12" db="EMBL/GenBank/DDBJ databases">
        <title>Update maize B73 reference genome by single molecule sequencing technologies.</title>
        <authorList>
            <consortium name="Maize Genome Sequencing Project"/>
            <person name="Ware D."/>
        </authorList>
    </citation>
    <scope>NUCLEOTIDE SEQUENCE</scope>
    <source>
        <tissue evidence="2">Seedling</tissue>
    </source>
</reference>
<gene>
    <name evidence="2" type="ORF">ZEAMMB73_Zm00001d011978</name>
</gene>
<proteinExistence type="inferred from homology"/>
<evidence type="ECO:0000256" key="1">
    <source>
        <dbReference type="ARBA" id="ARBA00006974"/>
    </source>
</evidence>
<dbReference type="GO" id="GO:0009733">
    <property type="term" value="P:response to auxin"/>
    <property type="evidence" value="ECO:0007669"/>
    <property type="project" value="InterPro"/>
</dbReference>
<dbReference type="AlphaFoldDB" id="A0A1D6G575"/>
<evidence type="ECO:0000313" key="2">
    <source>
        <dbReference type="EMBL" id="AQK98435.1"/>
    </source>
</evidence>
<name>A0A1D6G575_MAIZE</name>
<dbReference type="InterPro" id="IPR003676">
    <property type="entry name" value="SAUR_fam"/>
</dbReference>
<dbReference type="InParanoid" id="A0A1D6G575"/>
<dbReference type="PANTHER" id="PTHR31374:SF118">
    <property type="entry name" value="OS01G0924966 PROTEIN"/>
    <property type="match status" value="1"/>
</dbReference>
<organism evidence="2">
    <name type="scientific">Zea mays</name>
    <name type="common">Maize</name>
    <dbReference type="NCBI Taxonomy" id="4577"/>
    <lineage>
        <taxon>Eukaryota</taxon>
        <taxon>Viridiplantae</taxon>
        <taxon>Streptophyta</taxon>
        <taxon>Embryophyta</taxon>
        <taxon>Tracheophyta</taxon>
        <taxon>Spermatophyta</taxon>
        <taxon>Magnoliopsida</taxon>
        <taxon>Liliopsida</taxon>
        <taxon>Poales</taxon>
        <taxon>Poaceae</taxon>
        <taxon>PACMAD clade</taxon>
        <taxon>Panicoideae</taxon>
        <taxon>Andropogonodae</taxon>
        <taxon>Andropogoneae</taxon>
        <taxon>Tripsacinae</taxon>
        <taxon>Zea</taxon>
    </lineage>
</organism>
<accession>A0A1D6G575</accession>
<dbReference type="OMA" id="WWKEISE"/>
<sequence>MAATVVTTTTSKAARTKSGLISRILQRCKSGLSVGSGRSPSPSGCFPVYVGPGRERFVVRAECANHPLFRRLLDDAEREYGYAAQGPIALPDCGVAAFLDVLCQMERAGADGEVAVASTPICGMNSGSKGRAAGYRMLLSPVNGWWKEISEAGILLVTVMAFDDELDVADGIGEADVILASSF</sequence>
<dbReference type="EMBL" id="CM000784">
    <property type="protein sequence ID" value="AQK98435.1"/>
    <property type="molecule type" value="Genomic_DNA"/>
</dbReference>
<protein>
    <submittedName>
        <fullName evidence="2">SAUR-like auxin-responsive protein family</fullName>
    </submittedName>
</protein>